<dbReference type="InParanoid" id="A0A1Y2BBQ0"/>
<dbReference type="FunFam" id="3.40.1170.60:FF:000008">
    <property type="entry name" value="DNA polymerase eta subunit"/>
    <property type="match status" value="1"/>
</dbReference>
<dbReference type="GO" id="GO:0009314">
    <property type="term" value="P:response to radiation"/>
    <property type="evidence" value="ECO:0007669"/>
    <property type="project" value="TreeGrafter"/>
</dbReference>
<dbReference type="Gene3D" id="1.10.150.20">
    <property type="entry name" value="5' to 3' exonuclease, C-terminal subdomain"/>
    <property type="match status" value="1"/>
</dbReference>
<sequence>MSTYTYRHLLSTRAASVHNPFRTIALCDIDAAYAQFEGKRINAPRDVPLIVIQWETIIAVNYPARKYGITRCSRMKPVDALKLCPHLIVQHVATFRPGESESGYWGGEDVRYHKVSLDPYRRESEKILAVFAEFVGPDHLEKASIDEAFFDLTPLVIERLLERHPHLRSPPLDAPEGLDSALPPPPPIDWTKAGYLIPGDKEEDEDEEESTEGTWADLALSIAGEITNEMRAALWKQLQYTCSAGVAHNKALAKLCASVRKPNGQSVLRLSATPAFLSNVEFQDIRYLGGKLGAGVADKYGVTSVSDLLGISLQDFQHDFGPESIWVYNIIRGIDHTPITPRSVLSSMLASKNTIPPVTTHSDGVRYIHLLSGELHLRLQEFRARSPGIWPKTLVLHHRTGNQRSRARQMPFRYTPKLSTEYIDQLALKLWDGVHGEIQAGGIRLANISLQFTDLERVEMGQKRISDFCSNLESAKVEPEFERKRFRTTSPIEHIEPIKLKQETIVEPTAESISSTDLGPDDISWTCPRCRHVVETSDEKDANERFMFIINGRREHEDYHFAYDLQQGPEEHEPARKKSRTANGEGIKAFFHPKRSGSGASARDS</sequence>
<keyword evidence="6" id="KW-0862">Zinc</keyword>
<evidence type="ECO:0000256" key="3">
    <source>
        <dbReference type="ARBA" id="ARBA00022723"/>
    </source>
</evidence>
<evidence type="ECO:0000313" key="14">
    <source>
        <dbReference type="Proteomes" id="UP000193986"/>
    </source>
</evidence>
<organism evidence="13 14">
    <name type="scientific">Naematelia encephala</name>
    <dbReference type="NCBI Taxonomy" id="71784"/>
    <lineage>
        <taxon>Eukaryota</taxon>
        <taxon>Fungi</taxon>
        <taxon>Dikarya</taxon>
        <taxon>Basidiomycota</taxon>
        <taxon>Agaricomycotina</taxon>
        <taxon>Tremellomycetes</taxon>
        <taxon>Tremellales</taxon>
        <taxon>Naemateliaceae</taxon>
        <taxon>Naematelia</taxon>
    </lineage>
</organism>
<dbReference type="InterPro" id="IPR041298">
    <property type="entry name" value="UBZ3"/>
</dbReference>
<dbReference type="GO" id="GO:0070987">
    <property type="term" value="P:error-free translesion synthesis"/>
    <property type="evidence" value="ECO:0007669"/>
    <property type="project" value="UniProtKB-ARBA"/>
</dbReference>
<dbReference type="OrthoDB" id="5723at2759"/>
<dbReference type="AlphaFoldDB" id="A0A1Y2BBQ0"/>
<dbReference type="GO" id="GO:0003684">
    <property type="term" value="F:damaged DNA binding"/>
    <property type="evidence" value="ECO:0007669"/>
    <property type="project" value="InterPro"/>
</dbReference>
<evidence type="ECO:0000256" key="6">
    <source>
        <dbReference type="ARBA" id="ARBA00022833"/>
    </source>
</evidence>
<name>A0A1Y2BBQ0_9TREE</name>
<dbReference type="GO" id="GO:0006281">
    <property type="term" value="P:DNA repair"/>
    <property type="evidence" value="ECO:0007669"/>
    <property type="project" value="UniProtKB-KW"/>
</dbReference>
<evidence type="ECO:0000256" key="8">
    <source>
        <dbReference type="ARBA" id="ARBA00023242"/>
    </source>
</evidence>
<keyword evidence="2" id="KW-0808">Transferase</keyword>
<proteinExistence type="predicted"/>
<dbReference type="PROSITE" id="PS51907">
    <property type="entry name" value="ZF_UBZ3"/>
    <property type="match status" value="1"/>
</dbReference>
<gene>
    <name evidence="13" type="ORF">BCR39DRAFT_557836</name>
</gene>
<dbReference type="GO" id="GO:0003887">
    <property type="term" value="F:DNA-directed DNA polymerase activity"/>
    <property type="evidence" value="ECO:0007669"/>
    <property type="project" value="TreeGrafter"/>
</dbReference>
<keyword evidence="3" id="KW-0479">Metal-binding</keyword>
<protein>
    <recommendedName>
        <fullName evidence="9">DNA polymerase eta</fullName>
    </recommendedName>
</protein>
<dbReference type="Pfam" id="PF11799">
    <property type="entry name" value="IMS_C"/>
    <property type="match status" value="1"/>
</dbReference>
<dbReference type="PANTHER" id="PTHR45873:SF1">
    <property type="entry name" value="DNA POLYMERASE ETA"/>
    <property type="match status" value="1"/>
</dbReference>
<dbReference type="InterPro" id="IPR017961">
    <property type="entry name" value="DNA_pol_Y-fam_little_finger"/>
</dbReference>
<evidence type="ECO:0000256" key="1">
    <source>
        <dbReference type="ARBA" id="ARBA00004123"/>
    </source>
</evidence>
<keyword evidence="4" id="KW-0227">DNA damage</keyword>
<dbReference type="SUPFAM" id="SSF56672">
    <property type="entry name" value="DNA/RNA polymerases"/>
    <property type="match status" value="1"/>
</dbReference>
<evidence type="ECO:0000256" key="5">
    <source>
        <dbReference type="ARBA" id="ARBA00022771"/>
    </source>
</evidence>
<dbReference type="GO" id="GO:0042276">
    <property type="term" value="P:error-prone translesion synthesis"/>
    <property type="evidence" value="ECO:0007669"/>
    <property type="project" value="TreeGrafter"/>
</dbReference>
<dbReference type="SUPFAM" id="SSF100879">
    <property type="entry name" value="Lesion bypass DNA polymerase (Y-family), little finger domain"/>
    <property type="match status" value="1"/>
</dbReference>
<evidence type="ECO:0000256" key="10">
    <source>
        <dbReference type="SAM" id="MobiDB-lite"/>
    </source>
</evidence>
<dbReference type="GO" id="GO:0035861">
    <property type="term" value="C:site of double-strand break"/>
    <property type="evidence" value="ECO:0007669"/>
    <property type="project" value="TreeGrafter"/>
</dbReference>
<dbReference type="STRING" id="71784.A0A1Y2BBQ0"/>
<dbReference type="Gene3D" id="3.30.70.270">
    <property type="match status" value="1"/>
</dbReference>
<dbReference type="Pfam" id="PF21704">
    <property type="entry name" value="POLH-Rev1_HhH"/>
    <property type="match status" value="1"/>
</dbReference>
<dbReference type="PIRSF" id="PIRSF036603">
    <property type="entry name" value="DPol_eta"/>
    <property type="match status" value="1"/>
</dbReference>
<dbReference type="Gene3D" id="3.30.1490.100">
    <property type="entry name" value="DNA polymerase, Y-family, little finger domain"/>
    <property type="match status" value="1"/>
</dbReference>
<dbReference type="PANTHER" id="PTHR45873">
    <property type="entry name" value="DNA POLYMERASE ETA"/>
    <property type="match status" value="1"/>
</dbReference>
<dbReference type="GO" id="GO:0008270">
    <property type="term" value="F:zinc ion binding"/>
    <property type="evidence" value="ECO:0007669"/>
    <property type="project" value="UniProtKB-KW"/>
</dbReference>
<dbReference type="Proteomes" id="UP000193986">
    <property type="component" value="Unassembled WGS sequence"/>
</dbReference>
<evidence type="ECO:0000256" key="4">
    <source>
        <dbReference type="ARBA" id="ARBA00022763"/>
    </source>
</evidence>
<reference evidence="13 14" key="1">
    <citation type="submission" date="2016-07" db="EMBL/GenBank/DDBJ databases">
        <title>Pervasive Adenine N6-methylation of Active Genes in Fungi.</title>
        <authorList>
            <consortium name="DOE Joint Genome Institute"/>
            <person name="Mondo S.J."/>
            <person name="Dannebaum R.O."/>
            <person name="Kuo R.C."/>
            <person name="Labutti K."/>
            <person name="Haridas S."/>
            <person name="Kuo A."/>
            <person name="Salamov A."/>
            <person name="Ahrendt S.R."/>
            <person name="Lipzen A."/>
            <person name="Sullivan W."/>
            <person name="Andreopoulos W.B."/>
            <person name="Clum A."/>
            <person name="Lindquist E."/>
            <person name="Daum C."/>
            <person name="Ramamoorthy G.K."/>
            <person name="Gryganskyi A."/>
            <person name="Culley D."/>
            <person name="Magnuson J.K."/>
            <person name="James T.Y."/>
            <person name="O'Malley M.A."/>
            <person name="Stajich J.E."/>
            <person name="Spatafora J.W."/>
            <person name="Visel A."/>
            <person name="Grigoriev I.V."/>
        </authorList>
    </citation>
    <scope>NUCLEOTIDE SEQUENCE [LARGE SCALE GENOMIC DNA]</scope>
    <source>
        <strain evidence="13 14">68-887.2</strain>
    </source>
</reference>
<evidence type="ECO:0000256" key="2">
    <source>
        <dbReference type="ARBA" id="ARBA00022679"/>
    </source>
</evidence>
<keyword evidence="8" id="KW-0539">Nucleus</keyword>
<dbReference type="Gene3D" id="3.40.1170.60">
    <property type="match status" value="1"/>
</dbReference>
<comment type="subcellular location">
    <subcellularLocation>
        <location evidence="1">Nucleus</location>
    </subcellularLocation>
</comment>
<dbReference type="InterPro" id="IPR043502">
    <property type="entry name" value="DNA/RNA_pol_sf"/>
</dbReference>
<dbReference type="InterPro" id="IPR036775">
    <property type="entry name" value="DNA_pol_Y-fam_lit_finger_sf"/>
</dbReference>
<dbReference type="EMBL" id="MCFC01000011">
    <property type="protein sequence ID" value="ORY32184.1"/>
    <property type="molecule type" value="Genomic_DNA"/>
</dbReference>
<dbReference type="InterPro" id="IPR043128">
    <property type="entry name" value="Rev_trsase/Diguanyl_cyclase"/>
</dbReference>
<dbReference type="GO" id="GO:0007064">
    <property type="term" value="P:mitotic sister chromatid cohesion"/>
    <property type="evidence" value="ECO:0007669"/>
    <property type="project" value="UniProtKB-ARBA"/>
</dbReference>
<dbReference type="PROSITE" id="PS50173">
    <property type="entry name" value="UMUC"/>
    <property type="match status" value="1"/>
</dbReference>
<accession>A0A1Y2BBQ0</accession>
<dbReference type="InterPro" id="IPR001126">
    <property type="entry name" value="UmuC"/>
</dbReference>
<evidence type="ECO:0000259" key="11">
    <source>
        <dbReference type="PROSITE" id="PS50173"/>
    </source>
</evidence>
<evidence type="ECO:0000256" key="9">
    <source>
        <dbReference type="ARBA" id="ARBA00044975"/>
    </source>
</evidence>
<feature type="region of interest" description="Disordered" evidence="10">
    <location>
        <begin position="566"/>
        <end position="605"/>
    </location>
</feature>
<dbReference type="InterPro" id="IPR052230">
    <property type="entry name" value="DNA_polymerase_eta"/>
</dbReference>
<evidence type="ECO:0000256" key="7">
    <source>
        <dbReference type="ARBA" id="ARBA00023204"/>
    </source>
</evidence>
<dbReference type="GO" id="GO:0005657">
    <property type="term" value="C:replication fork"/>
    <property type="evidence" value="ECO:0007669"/>
    <property type="project" value="TreeGrafter"/>
</dbReference>
<comment type="caution">
    <text evidence="13">The sequence shown here is derived from an EMBL/GenBank/DDBJ whole genome shotgun (WGS) entry which is preliminary data.</text>
</comment>
<keyword evidence="14" id="KW-1185">Reference proteome</keyword>
<dbReference type="GO" id="GO:0005634">
    <property type="term" value="C:nucleus"/>
    <property type="evidence" value="ECO:0007669"/>
    <property type="project" value="UniProtKB-SubCell"/>
</dbReference>
<dbReference type="Pfam" id="PF00817">
    <property type="entry name" value="IMS"/>
    <property type="match status" value="1"/>
</dbReference>
<dbReference type="FunCoup" id="A0A1Y2BBQ0">
    <property type="interactions" value="203"/>
</dbReference>
<feature type="domain" description="UmuC" evidence="11">
    <location>
        <begin position="24"/>
        <end position="289"/>
    </location>
</feature>
<keyword evidence="5" id="KW-0863">Zinc-finger</keyword>
<dbReference type="FunFam" id="1.10.150.20:FF:000014">
    <property type="entry name" value="Polymerase (DNA directed), eta"/>
    <property type="match status" value="1"/>
</dbReference>
<evidence type="ECO:0000259" key="12">
    <source>
        <dbReference type="PROSITE" id="PS51907"/>
    </source>
</evidence>
<evidence type="ECO:0000313" key="13">
    <source>
        <dbReference type="EMBL" id="ORY32184.1"/>
    </source>
</evidence>
<feature type="domain" description="UBZ3-type" evidence="12">
    <location>
        <begin position="520"/>
        <end position="568"/>
    </location>
</feature>
<keyword evidence="7" id="KW-0234">DNA repair</keyword>